<dbReference type="OrthoDB" id="9789152at2"/>
<dbReference type="InterPro" id="IPR003717">
    <property type="entry name" value="RecO"/>
</dbReference>
<evidence type="ECO:0000313" key="9">
    <source>
        <dbReference type="EMBL" id="RVU24195.1"/>
    </source>
</evidence>
<dbReference type="GO" id="GO:0006310">
    <property type="term" value="P:DNA recombination"/>
    <property type="evidence" value="ECO:0007669"/>
    <property type="project" value="UniProtKB-UniRule"/>
</dbReference>
<dbReference type="InterPro" id="IPR012340">
    <property type="entry name" value="NA-bd_OB-fold"/>
</dbReference>
<organism evidence="9 10">
    <name type="scientific">Sandaracinomonas limnophila</name>
    <dbReference type="NCBI Taxonomy" id="1862386"/>
    <lineage>
        <taxon>Bacteria</taxon>
        <taxon>Pseudomonadati</taxon>
        <taxon>Bacteroidota</taxon>
        <taxon>Cytophagia</taxon>
        <taxon>Cytophagales</taxon>
        <taxon>Flectobacillaceae</taxon>
        <taxon>Sandaracinomonas</taxon>
    </lineage>
</organism>
<evidence type="ECO:0000259" key="8">
    <source>
        <dbReference type="Pfam" id="PF11967"/>
    </source>
</evidence>
<comment type="caution">
    <text evidence="9">The sequence shown here is derived from an EMBL/GenBank/DDBJ whole genome shotgun (WGS) entry which is preliminary data.</text>
</comment>
<evidence type="ECO:0000256" key="5">
    <source>
        <dbReference type="ARBA" id="ARBA00023204"/>
    </source>
</evidence>
<dbReference type="NCBIfam" id="TIGR00613">
    <property type="entry name" value="reco"/>
    <property type="match status" value="1"/>
</dbReference>
<dbReference type="EMBL" id="SACY01000004">
    <property type="protein sequence ID" value="RVU24195.1"/>
    <property type="molecule type" value="Genomic_DNA"/>
</dbReference>
<gene>
    <name evidence="7 9" type="primary">recO</name>
    <name evidence="9" type="ORF">EOJ36_09745</name>
</gene>
<dbReference type="HAMAP" id="MF_00201">
    <property type="entry name" value="RecO"/>
    <property type="match status" value="1"/>
</dbReference>
<proteinExistence type="inferred from homology"/>
<evidence type="ECO:0000256" key="3">
    <source>
        <dbReference type="ARBA" id="ARBA00022763"/>
    </source>
</evidence>
<dbReference type="Pfam" id="PF02565">
    <property type="entry name" value="RecO_C"/>
    <property type="match status" value="1"/>
</dbReference>
<dbReference type="SUPFAM" id="SSF57863">
    <property type="entry name" value="ArfGap/RecO-like zinc finger"/>
    <property type="match status" value="1"/>
</dbReference>
<sequence length="220" mass="25658">MQKKSLGIVLTYIRYRETSILVTIYTKSSGIKSFIENGVRSAKGKHKMALFQPLNLLDLDLFLKDKGLCRISEAKSAYPFKETPYNIYKSSIALFLAEVLYKVLKEEEENVPLFDFLEEKIKELDQIKTGLENFHIYFLWELMVFLGIFPETMHEMFSQLGNRSPELEAMMERLILRGQVEGLNRKIRSEMIQVLLDFYHLHLESLGEIKSLDVLHEVLS</sequence>
<evidence type="ECO:0000256" key="7">
    <source>
        <dbReference type="HAMAP-Rule" id="MF_00201"/>
    </source>
</evidence>
<evidence type="ECO:0000256" key="4">
    <source>
        <dbReference type="ARBA" id="ARBA00023172"/>
    </source>
</evidence>
<keyword evidence="5 7" id="KW-0234">DNA repair</keyword>
<dbReference type="RefSeq" id="WP_127804830.1">
    <property type="nucleotide sequence ID" value="NZ_SACY01000004.1"/>
</dbReference>
<dbReference type="InterPro" id="IPR022572">
    <property type="entry name" value="DNA_rep/recomb_RecO_N"/>
</dbReference>
<evidence type="ECO:0000256" key="1">
    <source>
        <dbReference type="ARBA" id="ARBA00007452"/>
    </source>
</evidence>
<dbReference type="Gene3D" id="2.40.50.140">
    <property type="entry name" value="Nucleic acid-binding proteins"/>
    <property type="match status" value="1"/>
</dbReference>
<comment type="function">
    <text evidence="7">Involved in DNA repair and RecF pathway recombination.</text>
</comment>
<comment type="similarity">
    <text evidence="1 7">Belongs to the RecO family.</text>
</comment>
<accession>A0A437PPH9</accession>
<dbReference type="SUPFAM" id="SSF50249">
    <property type="entry name" value="Nucleic acid-binding proteins"/>
    <property type="match status" value="1"/>
</dbReference>
<evidence type="ECO:0000313" key="10">
    <source>
        <dbReference type="Proteomes" id="UP000282832"/>
    </source>
</evidence>
<evidence type="ECO:0000256" key="6">
    <source>
        <dbReference type="ARBA" id="ARBA00033409"/>
    </source>
</evidence>
<feature type="domain" description="DNA replication/recombination mediator RecO N-terminal" evidence="8">
    <location>
        <begin position="1"/>
        <end position="79"/>
    </location>
</feature>
<dbReference type="InterPro" id="IPR042242">
    <property type="entry name" value="RecO_C"/>
</dbReference>
<dbReference type="PANTHER" id="PTHR33991:SF1">
    <property type="entry name" value="DNA REPAIR PROTEIN RECO"/>
    <property type="match status" value="1"/>
</dbReference>
<dbReference type="InterPro" id="IPR037278">
    <property type="entry name" value="ARFGAP/RecO"/>
</dbReference>
<dbReference type="GO" id="GO:0006302">
    <property type="term" value="P:double-strand break repair"/>
    <property type="evidence" value="ECO:0007669"/>
    <property type="project" value="TreeGrafter"/>
</dbReference>
<dbReference type="AlphaFoldDB" id="A0A437PPH9"/>
<evidence type="ECO:0000256" key="2">
    <source>
        <dbReference type="ARBA" id="ARBA00021310"/>
    </source>
</evidence>
<dbReference type="Gene3D" id="1.20.1440.120">
    <property type="entry name" value="Recombination protein O, C-terminal domain"/>
    <property type="match status" value="1"/>
</dbReference>
<keyword evidence="10" id="KW-1185">Reference proteome</keyword>
<reference evidence="9 10" key="1">
    <citation type="submission" date="2019-01" db="EMBL/GenBank/DDBJ databases">
        <authorList>
            <person name="Chen W.-M."/>
        </authorList>
    </citation>
    <scope>NUCLEOTIDE SEQUENCE [LARGE SCALE GENOMIC DNA]</scope>
    <source>
        <strain evidence="9 10">FSY-15</strain>
    </source>
</reference>
<keyword evidence="3 7" id="KW-0227">DNA damage</keyword>
<keyword evidence="4 7" id="KW-0233">DNA recombination</keyword>
<protein>
    <recommendedName>
        <fullName evidence="2 7">DNA repair protein RecO</fullName>
    </recommendedName>
    <alternativeName>
        <fullName evidence="6 7">Recombination protein O</fullName>
    </alternativeName>
</protein>
<dbReference type="Pfam" id="PF11967">
    <property type="entry name" value="RecO_N"/>
    <property type="match status" value="1"/>
</dbReference>
<dbReference type="PANTHER" id="PTHR33991">
    <property type="entry name" value="DNA REPAIR PROTEIN RECO"/>
    <property type="match status" value="1"/>
</dbReference>
<dbReference type="Proteomes" id="UP000282832">
    <property type="component" value="Unassembled WGS sequence"/>
</dbReference>
<dbReference type="GO" id="GO:0043590">
    <property type="term" value="C:bacterial nucleoid"/>
    <property type="evidence" value="ECO:0007669"/>
    <property type="project" value="TreeGrafter"/>
</dbReference>
<name>A0A437PPH9_9BACT</name>